<comment type="similarity">
    <text evidence="1 9 10">Belongs to the peptidase A8 family.</text>
</comment>
<sequence>MSVSPWRGRPRLAWLTAVVLLLALDQLSKAWFASTIALGTAIEVTTWFNLVHVLNTGAAFSLLAEAGGWQRVFFIAIGFAVVVPITFVCLARQVEPLERVAGALLVAGGSGNLIDRIASGAVTDFLDLHWRGLHWPAFNLADVFIVLAAGAWILMSLRPAVASSKGAS</sequence>
<feature type="active site" evidence="9">
    <location>
        <position position="142"/>
    </location>
</feature>
<evidence type="ECO:0000256" key="6">
    <source>
        <dbReference type="ARBA" id="ARBA00022801"/>
    </source>
</evidence>
<dbReference type="PANTHER" id="PTHR33695:SF1">
    <property type="entry name" value="LIPOPROTEIN SIGNAL PEPTIDASE"/>
    <property type="match status" value="1"/>
</dbReference>
<evidence type="ECO:0000313" key="12">
    <source>
        <dbReference type="Proteomes" id="UP000293912"/>
    </source>
</evidence>
<dbReference type="EMBL" id="CP037867">
    <property type="protein sequence ID" value="QBM28764.1"/>
    <property type="molecule type" value="Genomic_DNA"/>
</dbReference>
<comment type="caution">
    <text evidence="9">Lacks conserved residue(s) required for the propagation of feature annotation.</text>
</comment>
<keyword evidence="3 9" id="KW-0645">Protease</keyword>
<gene>
    <name evidence="11" type="primary">lspA1</name>
    <name evidence="9" type="synonym">lspA</name>
    <name evidence="11" type="ORF">HPF_13775</name>
</gene>
<feature type="transmembrane region" description="Helical" evidence="9">
    <location>
        <begin position="135"/>
        <end position="155"/>
    </location>
</feature>
<dbReference type="UniPathway" id="UPA00665"/>
<dbReference type="KEGG" id="hpse:HPF_13775"/>
<dbReference type="PANTHER" id="PTHR33695">
    <property type="entry name" value="LIPOPROTEIN SIGNAL PEPTIDASE"/>
    <property type="match status" value="1"/>
</dbReference>
<keyword evidence="7 9" id="KW-1133">Transmembrane helix</keyword>
<keyword evidence="8 9" id="KW-0472">Membrane</keyword>
<evidence type="ECO:0000256" key="3">
    <source>
        <dbReference type="ARBA" id="ARBA00022670"/>
    </source>
</evidence>
<dbReference type="InterPro" id="IPR001872">
    <property type="entry name" value="Peptidase_A8"/>
</dbReference>
<dbReference type="GO" id="GO:0004190">
    <property type="term" value="F:aspartic-type endopeptidase activity"/>
    <property type="evidence" value="ECO:0007669"/>
    <property type="project" value="UniProtKB-UniRule"/>
</dbReference>
<dbReference type="GO" id="GO:0006508">
    <property type="term" value="P:proteolysis"/>
    <property type="evidence" value="ECO:0007669"/>
    <property type="project" value="UniProtKB-KW"/>
</dbReference>
<evidence type="ECO:0000256" key="2">
    <source>
        <dbReference type="ARBA" id="ARBA00022475"/>
    </source>
</evidence>
<dbReference type="AlphaFoldDB" id="A0A4P6X4W1"/>
<dbReference type="NCBIfam" id="TIGR00077">
    <property type="entry name" value="lspA"/>
    <property type="match status" value="1"/>
</dbReference>
<evidence type="ECO:0000256" key="10">
    <source>
        <dbReference type="RuleBase" id="RU004181"/>
    </source>
</evidence>
<keyword evidence="5 9" id="KW-0064">Aspartyl protease</keyword>
<feature type="active site" evidence="9">
    <location>
        <position position="124"/>
    </location>
</feature>
<keyword evidence="4 9" id="KW-0812">Transmembrane</keyword>
<evidence type="ECO:0000256" key="5">
    <source>
        <dbReference type="ARBA" id="ARBA00022750"/>
    </source>
</evidence>
<reference evidence="11 12" key="1">
    <citation type="submission" date="2019-03" db="EMBL/GenBank/DDBJ databases">
        <authorList>
            <person name="Sebastian G."/>
            <person name="Baumann P."/>
            <person name="Ruckert C."/>
            <person name="Kalinowski J."/>
            <person name="Nebel B."/>
            <person name="Takors R."/>
            <person name="Blombach B."/>
        </authorList>
    </citation>
    <scope>NUCLEOTIDE SEQUENCE [LARGE SCALE GENOMIC DNA]</scope>
    <source>
        <strain evidence="11 12">DSM 1084</strain>
    </source>
</reference>
<feature type="transmembrane region" description="Helical" evidence="9">
    <location>
        <begin position="72"/>
        <end position="91"/>
    </location>
</feature>
<evidence type="ECO:0000256" key="4">
    <source>
        <dbReference type="ARBA" id="ARBA00022692"/>
    </source>
</evidence>
<comment type="subcellular location">
    <subcellularLocation>
        <location evidence="9">Cell membrane</location>
        <topology evidence="9">Multi-pass membrane protein</topology>
    </subcellularLocation>
</comment>
<proteinExistence type="inferred from homology"/>
<dbReference type="GO" id="GO:0005886">
    <property type="term" value="C:plasma membrane"/>
    <property type="evidence" value="ECO:0007669"/>
    <property type="project" value="UniProtKB-SubCell"/>
</dbReference>
<comment type="function">
    <text evidence="9">This protein specifically catalyzes the removal of signal peptides from prolipoproteins.</text>
</comment>
<dbReference type="PRINTS" id="PR00781">
    <property type="entry name" value="LIPOSIGPTASE"/>
</dbReference>
<accession>A0A4P6X4W1</accession>
<keyword evidence="6 9" id="KW-0378">Hydrolase</keyword>
<dbReference type="HAMAP" id="MF_00161">
    <property type="entry name" value="LspA"/>
    <property type="match status" value="1"/>
</dbReference>
<keyword evidence="2 9" id="KW-1003">Cell membrane</keyword>
<evidence type="ECO:0000256" key="7">
    <source>
        <dbReference type="ARBA" id="ARBA00022989"/>
    </source>
</evidence>
<protein>
    <recommendedName>
        <fullName evidence="9">Lipoprotein signal peptidase</fullName>
        <ecNumber evidence="9">3.4.23.36</ecNumber>
    </recommendedName>
    <alternativeName>
        <fullName evidence="9">Prolipoprotein signal peptidase</fullName>
    </alternativeName>
    <alternativeName>
        <fullName evidence="9">Signal peptidase II</fullName>
        <shortName evidence="9">SPase II</shortName>
    </alternativeName>
</protein>
<name>A0A4P6X4W1_HYDPS</name>
<dbReference type="Pfam" id="PF01252">
    <property type="entry name" value="Peptidase_A8"/>
    <property type="match status" value="1"/>
</dbReference>
<dbReference type="Proteomes" id="UP000293912">
    <property type="component" value="Chromosome"/>
</dbReference>
<keyword evidence="11" id="KW-0449">Lipoprotein</keyword>
<dbReference type="RefSeq" id="WP_133156897.1">
    <property type="nucleotide sequence ID" value="NZ_CP037867.1"/>
</dbReference>
<keyword evidence="12" id="KW-1185">Reference proteome</keyword>
<evidence type="ECO:0000256" key="9">
    <source>
        <dbReference type="HAMAP-Rule" id="MF_00161"/>
    </source>
</evidence>
<organism evidence="11 12">
    <name type="scientific">Hydrogenophaga pseudoflava</name>
    <name type="common">Pseudomonas carboxydoflava</name>
    <dbReference type="NCBI Taxonomy" id="47421"/>
    <lineage>
        <taxon>Bacteria</taxon>
        <taxon>Pseudomonadati</taxon>
        <taxon>Pseudomonadota</taxon>
        <taxon>Betaproteobacteria</taxon>
        <taxon>Burkholderiales</taxon>
        <taxon>Comamonadaceae</taxon>
        <taxon>Hydrogenophaga</taxon>
    </lineage>
</organism>
<evidence type="ECO:0000256" key="8">
    <source>
        <dbReference type="ARBA" id="ARBA00023136"/>
    </source>
</evidence>
<comment type="pathway">
    <text evidence="9">Protein modification; lipoprotein biosynthesis (signal peptide cleavage).</text>
</comment>
<evidence type="ECO:0000256" key="1">
    <source>
        <dbReference type="ARBA" id="ARBA00006139"/>
    </source>
</evidence>
<comment type="catalytic activity">
    <reaction evidence="9">
        <text>Release of signal peptides from bacterial membrane prolipoproteins. Hydrolyzes -Xaa-Yaa-Zaa-|-(S,diacylglyceryl)Cys-, in which Xaa is hydrophobic (preferably Leu), and Yaa (Ala or Ser) and Zaa (Gly or Ala) have small, neutral side chains.</text>
        <dbReference type="EC" id="3.4.23.36"/>
    </reaction>
</comment>
<dbReference type="EC" id="3.4.23.36" evidence="9"/>
<evidence type="ECO:0000313" key="11">
    <source>
        <dbReference type="EMBL" id="QBM28764.1"/>
    </source>
</evidence>